<feature type="compositionally biased region" description="Basic and acidic residues" evidence="4">
    <location>
        <begin position="100"/>
        <end position="110"/>
    </location>
</feature>
<dbReference type="SUPFAM" id="SSF46689">
    <property type="entry name" value="Homeodomain-like"/>
    <property type="match status" value="2"/>
</dbReference>
<dbReference type="GO" id="GO:0003700">
    <property type="term" value="F:DNA-binding transcription factor activity"/>
    <property type="evidence" value="ECO:0007669"/>
    <property type="project" value="TreeGrafter"/>
</dbReference>
<feature type="compositionally biased region" description="Polar residues" evidence="4">
    <location>
        <begin position="154"/>
        <end position="181"/>
    </location>
</feature>
<feature type="compositionally biased region" description="Basic and acidic residues" evidence="4">
    <location>
        <begin position="311"/>
        <end position="321"/>
    </location>
</feature>
<evidence type="ECO:0000313" key="8">
    <source>
        <dbReference type="Proteomes" id="UP000245768"/>
    </source>
</evidence>
<evidence type="ECO:0000313" key="7">
    <source>
        <dbReference type="EMBL" id="PWN94401.1"/>
    </source>
</evidence>
<feature type="compositionally biased region" description="Basic and acidic residues" evidence="4">
    <location>
        <begin position="50"/>
        <end position="72"/>
    </location>
</feature>
<dbReference type="STRING" id="215250.A0A316YYX8"/>
<evidence type="ECO:0000256" key="1">
    <source>
        <dbReference type="ARBA" id="ARBA00004123"/>
    </source>
</evidence>
<dbReference type="PROSITE" id="PS50090">
    <property type="entry name" value="MYB_LIKE"/>
    <property type="match status" value="2"/>
</dbReference>
<organism evidence="7 8">
    <name type="scientific">Acaromyces ingoldii</name>
    <dbReference type="NCBI Taxonomy" id="215250"/>
    <lineage>
        <taxon>Eukaryota</taxon>
        <taxon>Fungi</taxon>
        <taxon>Dikarya</taxon>
        <taxon>Basidiomycota</taxon>
        <taxon>Ustilaginomycotina</taxon>
        <taxon>Exobasidiomycetes</taxon>
        <taxon>Exobasidiales</taxon>
        <taxon>Cryptobasidiaceae</taxon>
        <taxon>Acaromyces</taxon>
    </lineage>
</organism>
<dbReference type="Proteomes" id="UP000245768">
    <property type="component" value="Unassembled WGS sequence"/>
</dbReference>
<dbReference type="PROSITE" id="PS51294">
    <property type="entry name" value="HTH_MYB"/>
    <property type="match status" value="1"/>
</dbReference>
<dbReference type="InterPro" id="IPR009057">
    <property type="entry name" value="Homeodomain-like_sf"/>
</dbReference>
<comment type="subcellular location">
    <subcellularLocation>
        <location evidence="1">Nucleus</location>
    </subcellularLocation>
</comment>
<dbReference type="CDD" id="cd00167">
    <property type="entry name" value="SANT"/>
    <property type="match status" value="2"/>
</dbReference>
<feature type="domain" description="Myb-like" evidence="5">
    <location>
        <begin position="546"/>
        <end position="595"/>
    </location>
</feature>
<dbReference type="PANTHER" id="PTHR46380">
    <property type="entry name" value="CYCLIN-D-BINDING MYB-LIKE TRANSCRIPTION FACTOR 1"/>
    <property type="match status" value="1"/>
</dbReference>
<dbReference type="EMBL" id="KZ819634">
    <property type="protein sequence ID" value="PWN94401.1"/>
    <property type="molecule type" value="Genomic_DNA"/>
</dbReference>
<accession>A0A316YYX8</accession>
<feature type="compositionally biased region" description="Polar residues" evidence="4">
    <location>
        <begin position="362"/>
        <end position="371"/>
    </location>
</feature>
<feature type="domain" description="Myb-like" evidence="5">
    <location>
        <begin position="609"/>
        <end position="668"/>
    </location>
</feature>
<dbReference type="GO" id="GO:0000976">
    <property type="term" value="F:transcription cis-regulatory region binding"/>
    <property type="evidence" value="ECO:0007669"/>
    <property type="project" value="TreeGrafter"/>
</dbReference>
<dbReference type="PANTHER" id="PTHR46380:SF2">
    <property type="entry name" value="CYCLIN-D-BINDING MYB-LIKE TRANSCRIPTION FACTOR 1"/>
    <property type="match status" value="1"/>
</dbReference>
<feature type="compositionally biased region" description="Polar residues" evidence="4">
    <location>
        <begin position="405"/>
        <end position="418"/>
    </location>
</feature>
<dbReference type="InterPro" id="IPR051651">
    <property type="entry name" value="DMTF1_DNA-bind_reg"/>
</dbReference>
<dbReference type="RefSeq" id="XP_025381599.1">
    <property type="nucleotide sequence ID" value="XM_025520850.1"/>
</dbReference>
<dbReference type="GeneID" id="37042766"/>
<dbReference type="InterPro" id="IPR017930">
    <property type="entry name" value="Myb_dom"/>
</dbReference>
<feature type="compositionally biased region" description="Basic residues" evidence="4">
    <location>
        <begin position="184"/>
        <end position="193"/>
    </location>
</feature>
<dbReference type="Pfam" id="PF00249">
    <property type="entry name" value="Myb_DNA-binding"/>
    <property type="match status" value="1"/>
</dbReference>
<evidence type="ECO:0000259" key="6">
    <source>
        <dbReference type="PROSITE" id="PS51294"/>
    </source>
</evidence>
<dbReference type="InParanoid" id="A0A316YYX8"/>
<dbReference type="Gene3D" id="1.10.10.60">
    <property type="entry name" value="Homeodomain-like"/>
    <property type="match status" value="2"/>
</dbReference>
<dbReference type="GO" id="GO:0005634">
    <property type="term" value="C:nucleus"/>
    <property type="evidence" value="ECO:0007669"/>
    <property type="project" value="UniProtKB-SubCell"/>
</dbReference>
<evidence type="ECO:0000259" key="5">
    <source>
        <dbReference type="PROSITE" id="PS50090"/>
    </source>
</evidence>
<keyword evidence="2" id="KW-0238">DNA-binding</keyword>
<evidence type="ECO:0000256" key="3">
    <source>
        <dbReference type="ARBA" id="ARBA00023242"/>
    </source>
</evidence>
<dbReference type="SMART" id="SM00717">
    <property type="entry name" value="SANT"/>
    <property type="match status" value="2"/>
</dbReference>
<evidence type="ECO:0000256" key="4">
    <source>
        <dbReference type="SAM" id="MobiDB-lite"/>
    </source>
</evidence>
<name>A0A316YYX8_9BASI</name>
<protein>
    <recommendedName>
        <fullName evidence="9">Myb-like domain-containing protein</fullName>
    </recommendedName>
</protein>
<dbReference type="OrthoDB" id="39591at2759"/>
<evidence type="ECO:0000256" key="2">
    <source>
        <dbReference type="ARBA" id="ARBA00023125"/>
    </source>
</evidence>
<feature type="region of interest" description="Disordered" evidence="4">
    <location>
        <begin position="1"/>
        <end position="435"/>
    </location>
</feature>
<evidence type="ECO:0008006" key="9">
    <source>
        <dbReference type="Google" id="ProtNLM"/>
    </source>
</evidence>
<gene>
    <name evidence="7" type="ORF">FA10DRAFT_264936</name>
</gene>
<feature type="region of interest" description="Disordered" evidence="4">
    <location>
        <begin position="756"/>
        <end position="798"/>
    </location>
</feature>
<keyword evidence="3" id="KW-0539">Nucleus</keyword>
<sequence>MEAQAATTQKMRKKGSLESMASGLTVGMAMEKSTNDAEPSKKKKKRKDKNKQDGELSFTTDRDSDRGARHIVWDNAGNEAVQDNSPESSRSAIPSAFGQARDDDGVEEKRQKRLEKKRRKEQKRQEREMAAQADSASVYEPLTAAQASGDADSQRSGATTQGAQAVEQGPSSIPGPSQTSRESPKKKKKKPKINHAEDGSLYRSNGLGQAHLSSQQDPAIEDDELAEDELSHPQSETVRSFSHAPERSTTRQAEPLSTSPSKPKEKRKSKKGSQVEVGSDHASQEGASSAAVTAVNAGASPQKLSVSSHQGIDKGKKRAAEPEDVDGIDSWQNAENSSRKRGRKKRAADEGHGEAAPAQIVLGQTTSNTDPTLEEHEINETEEEPISSKGRSRKSVVPSLAALTQIAQSNPSGSSVGRKTTRRGPRNETNALHSKEATIADAYGLRHEDILVEKLYQPHQLRWLAEGIGLEYKLGAFSKTEDEHIENALLEFGEEHGLNRDQTIDLMFNAEATKSELFGSLFRAATRSVPGRSNRHVRKHLQTIYHPLAHAGPWTQEQTEALQQAVASHGQDWVAVAKVVGRRRDDCRVRWRDQLTLKTTRPDSAVVKNKGTWTEAEMEKLRNVIEEVCRELSIDIEKRESIPWTTVSARLGGERNANQIYQKWCVMLDKGLWNESDDFMLLQRMSEQTEAVENDDITMIVLRDLQTDQWRFSPKTMRRNWQKLVKKFLDVDNYKTNFAANLAKLNGLRHLSAEERNKRALRSSPGRGVGSGRGKSRKGTTKGLDKKGVDTIDSDEEV</sequence>
<proteinExistence type="predicted"/>
<feature type="compositionally biased region" description="Polar residues" evidence="4">
    <location>
        <begin position="202"/>
        <end position="216"/>
    </location>
</feature>
<feature type="compositionally biased region" description="Acidic residues" evidence="4">
    <location>
        <begin position="219"/>
        <end position="228"/>
    </location>
</feature>
<feature type="domain" description="HTH myb-type" evidence="6">
    <location>
        <begin position="552"/>
        <end position="599"/>
    </location>
</feature>
<reference evidence="7 8" key="1">
    <citation type="journal article" date="2018" name="Mol. Biol. Evol.">
        <title>Broad Genomic Sampling Reveals a Smut Pathogenic Ancestry of the Fungal Clade Ustilaginomycotina.</title>
        <authorList>
            <person name="Kijpornyongpan T."/>
            <person name="Mondo S.J."/>
            <person name="Barry K."/>
            <person name="Sandor L."/>
            <person name="Lee J."/>
            <person name="Lipzen A."/>
            <person name="Pangilinan J."/>
            <person name="LaButti K."/>
            <person name="Hainaut M."/>
            <person name="Henrissat B."/>
            <person name="Grigoriev I.V."/>
            <person name="Spatafora J.W."/>
            <person name="Aime M.C."/>
        </authorList>
    </citation>
    <scope>NUCLEOTIDE SEQUENCE [LARGE SCALE GENOMIC DNA]</scope>
    <source>
        <strain evidence="7 8">MCA 4198</strain>
    </source>
</reference>
<feature type="compositionally biased region" description="Basic residues" evidence="4">
    <location>
        <begin position="111"/>
        <end position="122"/>
    </location>
</feature>
<dbReference type="AlphaFoldDB" id="A0A316YYX8"/>
<keyword evidence="8" id="KW-1185">Reference proteome</keyword>
<feature type="compositionally biased region" description="Polar residues" evidence="4">
    <location>
        <begin position="81"/>
        <end position="92"/>
    </location>
</feature>
<dbReference type="InterPro" id="IPR001005">
    <property type="entry name" value="SANT/Myb"/>
</dbReference>